<accession>A0A2R6PRQ8</accession>
<keyword evidence="2" id="KW-0175">Coiled coil</keyword>
<sequence length="523" mass="58695">MSSTIGKKGIGLSSPPNVEEEANKAIEKQGIVSILGFESNQTKVASLRRTLSADMSSKKWLAQQGLIFTMKKIAFSEELVIPSVAEEYSSSSSEGERDYEGKKELERLGQEDVWRSSQSRKEELIEKPTQVGVWSSILLSKKADDEDSTKLPSPYVHPLVKRSKSALSEKSLEICTESLGSETGSDGFSSYTPSETGDSEEDKEVHAQQPQLEQESQYSFDKEELRVVKYNYPKKLLPRSFPPPIPSLAHCDGSSLHMHSHRENGRLVLEAMSIPSQNYFHAQRKDGRLVLTLANTTPEETNHEEMADQEDKVVDQKEDGVEEMEEVFETFEDEEEEEGDQEEEIVEKVENELLGGKEIGIVMEQASKLPSGVISVHRSALMMKQLMGVGNRNPTWTNKFNKGLVEVEEEGPTLLPQSLPRPPRVARLLPSSPAAASFNTYEYFWRTNPTVPSVINPITQQGSPIKNRLNKVILGNSPKAHDQDQQMVLLRRNKADYLVPLFKGCKEPRRSLLIWEPYCIATS</sequence>
<evidence type="ECO:0000256" key="3">
    <source>
        <dbReference type="SAM" id="MobiDB-lite"/>
    </source>
</evidence>
<feature type="coiled-coil region" evidence="2">
    <location>
        <begin position="314"/>
        <end position="352"/>
    </location>
</feature>
<feature type="region of interest" description="Disordered" evidence="3">
    <location>
        <begin position="178"/>
        <end position="215"/>
    </location>
</feature>
<reference evidence="5 6" key="1">
    <citation type="submission" date="2017-07" db="EMBL/GenBank/DDBJ databases">
        <title>An improved, manually edited Actinidia chinensis var. chinensis (kiwifruit) genome highlights the challenges associated with draft genomes and gene prediction in plants.</title>
        <authorList>
            <person name="Pilkington S."/>
            <person name="Crowhurst R."/>
            <person name="Hilario E."/>
            <person name="Nardozza S."/>
            <person name="Fraser L."/>
            <person name="Peng Y."/>
            <person name="Gunaseelan K."/>
            <person name="Simpson R."/>
            <person name="Tahir J."/>
            <person name="Deroles S."/>
            <person name="Templeton K."/>
            <person name="Luo Z."/>
            <person name="Davy M."/>
            <person name="Cheng C."/>
            <person name="Mcneilage M."/>
            <person name="Scaglione D."/>
            <person name="Liu Y."/>
            <person name="Zhang Q."/>
            <person name="Datson P."/>
            <person name="De Silva N."/>
            <person name="Gardiner S."/>
            <person name="Bassett H."/>
            <person name="Chagne D."/>
            <person name="Mccallum J."/>
            <person name="Dzierzon H."/>
            <person name="Deng C."/>
            <person name="Wang Y.-Y."/>
            <person name="Barron N."/>
            <person name="Manako K."/>
            <person name="Bowen J."/>
            <person name="Foster T."/>
            <person name="Erridge Z."/>
            <person name="Tiffin H."/>
            <person name="Waite C."/>
            <person name="Davies K."/>
            <person name="Grierson E."/>
            <person name="Laing W."/>
            <person name="Kirk R."/>
            <person name="Chen X."/>
            <person name="Wood M."/>
            <person name="Montefiori M."/>
            <person name="Brummell D."/>
            <person name="Schwinn K."/>
            <person name="Catanach A."/>
            <person name="Fullerton C."/>
            <person name="Li D."/>
            <person name="Meiyalaghan S."/>
            <person name="Nieuwenhuizen N."/>
            <person name="Read N."/>
            <person name="Prakash R."/>
            <person name="Hunter D."/>
            <person name="Zhang H."/>
            <person name="Mckenzie M."/>
            <person name="Knabel M."/>
            <person name="Harris A."/>
            <person name="Allan A."/>
            <person name="Chen A."/>
            <person name="Janssen B."/>
            <person name="Plunkett B."/>
            <person name="Dwamena C."/>
            <person name="Voogd C."/>
            <person name="Leif D."/>
            <person name="Lafferty D."/>
            <person name="Souleyre E."/>
            <person name="Varkonyi-Gasic E."/>
            <person name="Gambi F."/>
            <person name="Hanley J."/>
            <person name="Yao J.-L."/>
            <person name="Cheung J."/>
            <person name="David K."/>
            <person name="Warren B."/>
            <person name="Marsh K."/>
            <person name="Snowden K."/>
            <person name="Lin-Wang K."/>
            <person name="Brian L."/>
            <person name="Martinez-Sanchez M."/>
            <person name="Wang M."/>
            <person name="Ileperuma N."/>
            <person name="Macnee N."/>
            <person name="Campin R."/>
            <person name="Mcatee P."/>
            <person name="Drummond R."/>
            <person name="Espley R."/>
            <person name="Ireland H."/>
            <person name="Wu R."/>
            <person name="Atkinson R."/>
            <person name="Karunairetnam S."/>
            <person name="Bulley S."/>
            <person name="Chunkath S."/>
            <person name="Hanley Z."/>
            <person name="Storey R."/>
            <person name="Thrimawithana A."/>
            <person name="Thomson S."/>
            <person name="David C."/>
            <person name="Testolin R."/>
        </authorList>
    </citation>
    <scope>NUCLEOTIDE SEQUENCE [LARGE SCALE GENOMIC DNA]</scope>
    <source>
        <strain evidence="6">cv. Red5</strain>
        <tissue evidence="5">Young leaf</tissue>
    </source>
</reference>
<evidence type="ECO:0000313" key="5">
    <source>
        <dbReference type="EMBL" id="PSR95450.1"/>
    </source>
</evidence>
<gene>
    <name evidence="5" type="ORF">CEY00_Acc26207</name>
</gene>
<dbReference type="STRING" id="1590841.A0A2R6PRQ8"/>
<evidence type="ECO:0000256" key="1">
    <source>
        <dbReference type="ARBA" id="ARBA00008690"/>
    </source>
</evidence>
<dbReference type="OrthoDB" id="1303570at2759"/>
<evidence type="ECO:0000259" key="4">
    <source>
        <dbReference type="Pfam" id="PF11250"/>
    </source>
</evidence>
<evidence type="ECO:0000256" key="2">
    <source>
        <dbReference type="SAM" id="Coils"/>
    </source>
</evidence>
<dbReference type="Pfam" id="PF11250">
    <property type="entry name" value="FAF"/>
    <property type="match status" value="1"/>
</dbReference>
<dbReference type="OMA" id="VERFCIA"/>
<name>A0A2R6PRQ8_ACTCC</name>
<dbReference type="InterPro" id="IPR021410">
    <property type="entry name" value="FAF"/>
</dbReference>
<dbReference type="PANTHER" id="PTHR33155">
    <property type="entry name" value="FANTASTIC FOUR-LIKE PROTEIN (DUF3049)"/>
    <property type="match status" value="1"/>
</dbReference>
<dbReference type="EMBL" id="NKQK01000023">
    <property type="protein sequence ID" value="PSR95450.1"/>
    <property type="molecule type" value="Genomic_DNA"/>
</dbReference>
<feature type="compositionally biased region" description="Polar residues" evidence="3">
    <location>
        <begin position="178"/>
        <end position="196"/>
    </location>
</feature>
<evidence type="ECO:0000313" key="6">
    <source>
        <dbReference type="Proteomes" id="UP000241394"/>
    </source>
</evidence>
<comment type="caution">
    <text evidence="5">The sequence shown here is derived from an EMBL/GenBank/DDBJ whole genome shotgun (WGS) entry which is preliminary data.</text>
</comment>
<feature type="domain" description="FAF" evidence="4">
    <location>
        <begin position="240"/>
        <end position="293"/>
    </location>
</feature>
<dbReference type="PANTHER" id="PTHR33155:SF3">
    <property type="entry name" value="PROTEIN FAF-LIKE, CHLOROPLASTIC"/>
    <property type="match status" value="1"/>
</dbReference>
<dbReference type="Gramene" id="PSR95450">
    <property type="protein sequence ID" value="PSR95450"/>
    <property type="gene ID" value="CEY00_Acc26207"/>
</dbReference>
<dbReference type="AlphaFoldDB" id="A0A2R6PRQ8"/>
<dbReference type="InterPro" id="IPR046431">
    <property type="entry name" value="FAF_dom"/>
</dbReference>
<dbReference type="InParanoid" id="A0A2R6PRQ8"/>
<organism evidence="5 6">
    <name type="scientific">Actinidia chinensis var. chinensis</name>
    <name type="common">Chinese soft-hair kiwi</name>
    <dbReference type="NCBI Taxonomy" id="1590841"/>
    <lineage>
        <taxon>Eukaryota</taxon>
        <taxon>Viridiplantae</taxon>
        <taxon>Streptophyta</taxon>
        <taxon>Embryophyta</taxon>
        <taxon>Tracheophyta</taxon>
        <taxon>Spermatophyta</taxon>
        <taxon>Magnoliopsida</taxon>
        <taxon>eudicotyledons</taxon>
        <taxon>Gunneridae</taxon>
        <taxon>Pentapetalae</taxon>
        <taxon>asterids</taxon>
        <taxon>Ericales</taxon>
        <taxon>Actinidiaceae</taxon>
        <taxon>Actinidia</taxon>
    </lineage>
</organism>
<protein>
    <submittedName>
        <fullName evidence="5">Protein FAF-like</fullName>
    </submittedName>
</protein>
<dbReference type="FunCoup" id="A0A2R6PRQ8">
    <property type="interactions" value="162"/>
</dbReference>
<comment type="similarity">
    <text evidence="1">Belongs to the fantastic four family.</text>
</comment>
<reference evidence="6" key="2">
    <citation type="journal article" date="2018" name="BMC Genomics">
        <title>A manually annotated Actinidia chinensis var. chinensis (kiwifruit) genome highlights the challenges associated with draft genomes and gene prediction in plants.</title>
        <authorList>
            <person name="Pilkington S.M."/>
            <person name="Crowhurst R."/>
            <person name="Hilario E."/>
            <person name="Nardozza S."/>
            <person name="Fraser L."/>
            <person name="Peng Y."/>
            <person name="Gunaseelan K."/>
            <person name="Simpson R."/>
            <person name="Tahir J."/>
            <person name="Deroles S.C."/>
            <person name="Templeton K."/>
            <person name="Luo Z."/>
            <person name="Davy M."/>
            <person name="Cheng C."/>
            <person name="McNeilage M."/>
            <person name="Scaglione D."/>
            <person name="Liu Y."/>
            <person name="Zhang Q."/>
            <person name="Datson P."/>
            <person name="De Silva N."/>
            <person name="Gardiner S.E."/>
            <person name="Bassett H."/>
            <person name="Chagne D."/>
            <person name="McCallum J."/>
            <person name="Dzierzon H."/>
            <person name="Deng C."/>
            <person name="Wang Y.Y."/>
            <person name="Barron L."/>
            <person name="Manako K."/>
            <person name="Bowen J."/>
            <person name="Foster T.M."/>
            <person name="Erridge Z.A."/>
            <person name="Tiffin H."/>
            <person name="Waite C.N."/>
            <person name="Davies K.M."/>
            <person name="Grierson E.P."/>
            <person name="Laing W.A."/>
            <person name="Kirk R."/>
            <person name="Chen X."/>
            <person name="Wood M."/>
            <person name="Montefiori M."/>
            <person name="Brummell D.A."/>
            <person name="Schwinn K.E."/>
            <person name="Catanach A."/>
            <person name="Fullerton C."/>
            <person name="Li D."/>
            <person name="Meiyalaghan S."/>
            <person name="Nieuwenhuizen N."/>
            <person name="Read N."/>
            <person name="Prakash R."/>
            <person name="Hunter D."/>
            <person name="Zhang H."/>
            <person name="McKenzie M."/>
            <person name="Knabel M."/>
            <person name="Harris A."/>
            <person name="Allan A.C."/>
            <person name="Gleave A."/>
            <person name="Chen A."/>
            <person name="Janssen B.J."/>
            <person name="Plunkett B."/>
            <person name="Ampomah-Dwamena C."/>
            <person name="Voogd C."/>
            <person name="Leif D."/>
            <person name="Lafferty D."/>
            <person name="Souleyre E.J.F."/>
            <person name="Varkonyi-Gasic E."/>
            <person name="Gambi F."/>
            <person name="Hanley J."/>
            <person name="Yao J.L."/>
            <person name="Cheung J."/>
            <person name="David K.M."/>
            <person name="Warren B."/>
            <person name="Marsh K."/>
            <person name="Snowden K.C."/>
            <person name="Lin-Wang K."/>
            <person name="Brian L."/>
            <person name="Martinez-Sanchez M."/>
            <person name="Wang M."/>
            <person name="Ileperuma N."/>
            <person name="Macnee N."/>
            <person name="Campin R."/>
            <person name="McAtee P."/>
            <person name="Drummond R.S.M."/>
            <person name="Espley R.V."/>
            <person name="Ireland H.S."/>
            <person name="Wu R."/>
            <person name="Atkinson R.G."/>
            <person name="Karunairetnam S."/>
            <person name="Bulley S."/>
            <person name="Chunkath S."/>
            <person name="Hanley Z."/>
            <person name="Storey R."/>
            <person name="Thrimawithana A.H."/>
            <person name="Thomson S."/>
            <person name="David C."/>
            <person name="Testolin R."/>
            <person name="Huang H."/>
            <person name="Hellens R.P."/>
            <person name="Schaffer R.J."/>
        </authorList>
    </citation>
    <scope>NUCLEOTIDE SEQUENCE [LARGE SCALE GENOMIC DNA]</scope>
    <source>
        <strain evidence="6">cv. Red5</strain>
    </source>
</reference>
<dbReference type="Proteomes" id="UP000241394">
    <property type="component" value="Chromosome LG23"/>
</dbReference>
<proteinExistence type="inferred from homology"/>
<keyword evidence="6" id="KW-1185">Reference proteome</keyword>